<dbReference type="InterPro" id="IPR015890">
    <property type="entry name" value="Chorismate_C"/>
</dbReference>
<proteinExistence type="predicted"/>
<dbReference type="Pfam" id="PF04715">
    <property type="entry name" value="Anth_synt_I_N"/>
    <property type="match status" value="1"/>
</dbReference>
<name>A0A5J5BAD8_9ASTE</name>
<keyword evidence="1" id="KW-0812">Transmembrane</keyword>
<protein>
    <submittedName>
        <fullName evidence="4">Uncharacterized protein</fullName>
    </submittedName>
</protein>
<evidence type="ECO:0000313" key="4">
    <source>
        <dbReference type="EMBL" id="KAA8539609.1"/>
    </source>
</evidence>
<dbReference type="Pfam" id="PF00425">
    <property type="entry name" value="Chorismate_bind"/>
    <property type="match status" value="1"/>
</dbReference>
<dbReference type="AlphaFoldDB" id="A0A5J5BAD8"/>
<feature type="domain" description="Chorismate-utilising enzyme C-terminal" evidence="2">
    <location>
        <begin position="102"/>
        <end position="174"/>
    </location>
</feature>
<keyword evidence="5" id="KW-1185">Reference proteome</keyword>
<dbReference type="InterPro" id="IPR005801">
    <property type="entry name" value="ADC_synthase"/>
</dbReference>
<dbReference type="Proteomes" id="UP000325577">
    <property type="component" value="Linkage Group LG14"/>
</dbReference>
<dbReference type="GO" id="GO:0000162">
    <property type="term" value="P:L-tryptophan biosynthetic process"/>
    <property type="evidence" value="ECO:0007669"/>
    <property type="project" value="TreeGrafter"/>
</dbReference>
<reference evidence="4 5" key="1">
    <citation type="submission" date="2019-09" db="EMBL/GenBank/DDBJ databases">
        <title>A chromosome-level genome assembly of the Chinese tupelo Nyssa sinensis.</title>
        <authorList>
            <person name="Yang X."/>
            <person name="Kang M."/>
            <person name="Yang Y."/>
            <person name="Xiong H."/>
            <person name="Wang M."/>
            <person name="Zhang Z."/>
            <person name="Wang Z."/>
            <person name="Wu H."/>
            <person name="Ma T."/>
            <person name="Liu J."/>
            <person name="Xi Z."/>
        </authorList>
    </citation>
    <scope>NUCLEOTIDE SEQUENCE [LARGE SCALE GENOMIC DNA]</scope>
    <source>
        <strain evidence="4">J267</strain>
        <tissue evidence="4">Leaf</tissue>
    </source>
</reference>
<dbReference type="InterPro" id="IPR019999">
    <property type="entry name" value="Anth_synth_I-like"/>
</dbReference>
<dbReference type="PANTHER" id="PTHR11236:SF9">
    <property type="entry name" value="ANTHRANILATE SYNTHASE COMPONENT 1"/>
    <property type="match status" value="1"/>
</dbReference>
<evidence type="ECO:0000259" key="2">
    <source>
        <dbReference type="Pfam" id="PF00425"/>
    </source>
</evidence>
<gene>
    <name evidence="4" type="ORF">F0562_026301</name>
</gene>
<dbReference type="OrthoDB" id="1680390at2759"/>
<dbReference type="EMBL" id="CM018037">
    <property type="protein sequence ID" value="KAA8539609.1"/>
    <property type="molecule type" value="Genomic_DNA"/>
</dbReference>
<keyword evidence="1" id="KW-0472">Membrane</keyword>
<dbReference type="Gene3D" id="3.60.120.10">
    <property type="entry name" value="Anthranilate synthase"/>
    <property type="match status" value="2"/>
</dbReference>
<evidence type="ECO:0000256" key="1">
    <source>
        <dbReference type="SAM" id="Phobius"/>
    </source>
</evidence>
<organism evidence="4 5">
    <name type="scientific">Nyssa sinensis</name>
    <dbReference type="NCBI Taxonomy" id="561372"/>
    <lineage>
        <taxon>Eukaryota</taxon>
        <taxon>Viridiplantae</taxon>
        <taxon>Streptophyta</taxon>
        <taxon>Embryophyta</taxon>
        <taxon>Tracheophyta</taxon>
        <taxon>Spermatophyta</taxon>
        <taxon>Magnoliopsida</taxon>
        <taxon>eudicotyledons</taxon>
        <taxon>Gunneridae</taxon>
        <taxon>Pentapetalae</taxon>
        <taxon>asterids</taxon>
        <taxon>Cornales</taxon>
        <taxon>Nyssaceae</taxon>
        <taxon>Nyssa</taxon>
    </lineage>
</organism>
<dbReference type="InterPro" id="IPR006805">
    <property type="entry name" value="Anth_synth_I_N"/>
</dbReference>
<evidence type="ECO:0000259" key="3">
    <source>
        <dbReference type="Pfam" id="PF04715"/>
    </source>
</evidence>
<accession>A0A5J5BAD8</accession>
<dbReference type="SUPFAM" id="SSF56322">
    <property type="entry name" value="ADC synthase"/>
    <property type="match status" value="1"/>
</dbReference>
<evidence type="ECO:0000313" key="5">
    <source>
        <dbReference type="Proteomes" id="UP000325577"/>
    </source>
</evidence>
<feature type="domain" description="Anthranilate synthase component I N-terminal" evidence="3">
    <location>
        <begin position="31"/>
        <end position="82"/>
    </location>
</feature>
<sequence>MSSAGGCDGDGDSDGDAVMLGSVRGSVIGAVCGWVGYFSYDTIRYMEKKKLPFLRAPQDDRNLADIHLGLYDDVIVFDHVEKPKAVSRFCGIMYSPFRSFFEDIVLSQRFERRTFADPFEVYRALSVVNPSPYMTYLQAKGCILVASIPKILTRVKKRKTVNRPLAGTHQKRENTI</sequence>
<keyword evidence="1" id="KW-1133">Transmembrane helix</keyword>
<feature type="transmembrane region" description="Helical" evidence="1">
    <location>
        <begin position="18"/>
        <end position="40"/>
    </location>
</feature>
<dbReference type="PANTHER" id="PTHR11236">
    <property type="entry name" value="AMINOBENZOATE/ANTHRANILATE SYNTHASE"/>
    <property type="match status" value="1"/>
</dbReference>